<name>A0A3N4GWJ1_9ACTN</name>
<proteinExistence type="inferred from homology"/>
<keyword evidence="3" id="KW-1185">Reference proteome</keyword>
<dbReference type="InterPro" id="IPR001753">
    <property type="entry name" value="Enoyl-CoA_hydra/iso"/>
</dbReference>
<dbReference type="RefSeq" id="WP_123932479.1">
    <property type="nucleotide sequence ID" value="NZ_JBPSDP010000018.1"/>
</dbReference>
<dbReference type="Proteomes" id="UP000267536">
    <property type="component" value="Unassembled WGS sequence"/>
</dbReference>
<dbReference type="InterPro" id="IPR029045">
    <property type="entry name" value="ClpP/crotonase-like_dom_sf"/>
</dbReference>
<dbReference type="PANTHER" id="PTHR43802:SF1">
    <property type="entry name" value="IP11341P-RELATED"/>
    <property type="match status" value="1"/>
</dbReference>
<dbReference type="Pfam" id="PF00378">
    <property type="entry name" value="ECH_1"/>
    <property type="match status" value="1"/>
</dbReference>
<evidence type="ECO:0000256" key="1">
    <source>
        <dbReference type="ARBA" id="ARBA00005254"/>
    </source>
</evidence>
<gene>
    <name evidence="2" type="ORF">EF294_18925</name>
</gene>
<dbReference type="CDD" id="cd06558">
    <property type="entry name" value="crotonase-like"/>
    <property type="match status" value="1"/>
</dbReference>
<dbReference type="PANTHER" id="PTHR43802">
    <property type="entry name" value="ENOYL-COA HYDRATASE"/>
    <property type="match status" value="1"/>
</dbReference>
<dbReference type="SUPFAM" id="SSF52096">
    <property type="entry name" value="ClpP/crotonase"/>
    <property type="match status" value="1"/>
</dbReference>
<reference evidence="2 3" key="1">
    <citation type="submission" date="2018-11" db="EMBL/GenBank/DDBJ databases">
        <title>Draft genome sequence of Gordonia sp. RS15-1S isolated from rice stems.</title>
        <authorList>
            <person name="Muangham S."/>
        </authorList>
    </citation>
    <scope>NUCLEOTIDE SEQUENCE [LARGE SCALE GENOMIC DNA]</scope>
    <source>
        <strain evidence="2 3">RS15-1S</strain>
    </source>
</reference>
<organism evidence="2 3">
    <name type="scientific">Gordonia oryzae</name>
    <dbReference type="NCBI Taxonomy" id="2487349"/>
    <lineage>
        <taxon>Bacteria</taxon>
        <taxon>Bacillati</taxon>
        <taxon>Actinomycetota</taxon>
        <taxon>Actinomycetes</taxon>
        <taxon>Mycobacteriales</taxon>
        <taxon>Gordoniaceae</taxon>
        <taxon>Gordonia</taxon>
    </lineage>
</organism>
<sequence>MVEVDGAVARIILNRPHQHNAVTTALAAGLRRAIADVGHRPDVRVIVLSGAGGHFCSGGDFDEVTALSARGVDALRGLFDEFGEACAAIGDVPVPVIAAVAGDAMAGGFELLQASDIVLVSVSARISDNHIRFGMIPGGGGSQRLPRLVGTQRALGHMLSGDRIDGAQAVAWGLAYEMYADDEFADRTEQFARRIASFDPVAVGRIKQLVRSGLTGPLDEGLAAETDAVVDHIIAGTGAHGAQRFAGRGGRS</sequence>
<accession>A0A3N4GWJ1</accession>
<keyword evidence="2" id="KW-0413">Isomerase</keyword>
<protein>
    <submittedName>
        <fullName evidence="2">Enoyl-CoA hydratase/isomerase family protein</fullName>
    </submittedName>
</protein>
<dbReference type="OrthoDB" id="8452484at2"/>
<evidence type="ECO:0000313" key="2">
    <source>
        <dbReference type="EMBL" id="RPA57354.1"/>
    </source>
</evidence>
<dbReference type="AlphaFoldDB" id="A0A3N4GWJ1"/>
<comment type="caution">
    <text evidence="2">The sequence shown here is derived from an EMBL/GenBank/DDBJ whole genome shotgun (WGS) entry which is preliminary data.</text>
</comment>
<evidence type="ECO:0000313" key="3">
    <source>
        <dbReference type="Proteomes" id="UP000267536"/>
    </source>
</evidence>
<comment type="similarity">
    <text evidence="1">Belongs to the enoyl-CoA hydratase/isomerase family.</text>
</comment>
<dbReference type="EMBL" id="RKMH01000017">
    <property type="protein sequence ID" value="RPA57354.1"/>
    <property type="molecule type" value="Genomic_DNA"/>
</dbReference>
<dbReference type="GO" id="GO:0016853">
    <property type="term" value="F:isomerase activity"/>
    <property type="evidence" value="ECO:0007669"/>
    <property type="project" value="UniProtKB-KW"/>
</dbReference>
<dbReference type="Gene3D" id="3.90.226.10">
    <property type="entry name" value="2-enoyl-CoA Hydratase, Chain A, domain 1"/>
    <property type="match status" value="1"/>
</dbReference>